<feature type="transmembrane region" description="Helical" evidence="1">
    <location>
        <begin position="79"/>
        <end position="100"/>
    </location>
</feature>
<protein>
    <submittedName>
        <fullName evidence="2">Uncharacterized protein</fullName>
    </submittedName>
</protein>
<evidence type="ECO:0000313" key="3">
    <source>
        <dbReference type="Proteomes" id="UP000319383"/>
    </source>
</evidence>
<proteinExistence type="predicted"/>
<gene>
    <name evidence="2" type="ORF">Mal52_35060</name>
</gene>
<feature type="transmembrane region" description="Helical" evidence="1">
    <location>
        <begin position="41"/>
        <end position="67"/>
    </location>
</feature>
<dbReference type="EMBL" id="CP036276">
    <property type="protein sequence ID" value="QDU45018.1"/>
    <property type="molecule type" value="Genomic_DNA"/>
</dbReference>
<feature type="transmembrane region" description="Helical" evidence="1">
    <location>
        <begin position="107"/>
        <end position="128"/>
    </location>
</feature>
<name>A0A517ZRD5_9PLAN</name>
<evidence type="ECO:0000256" key="1">
    <source>
        <dbReference type="SAM" id="Phobius"/>
    </source>
</evidence>
<keyword evidence="3" id="KW-1185">Reference proteome</keyword>
<keyword evidence="1" id="KW-0812">Transmembrane</keyword>
<keyword evidence="1" id="KW-1133">Transmembrane helix</keyword>
<feature type="transmembrane region" description="Helical" evidence="1">
    <location>
        <begin position="148"/>
        <end position="169"/>
    </location>
</feature>
<organism evidence="2 3">
    <name type="scientific">Symmachiella dynata</name>
    <dbReference type="NCBI Taxonomy" id="2527995"/>
    <lineage>
        <taxon>Bacteria</taxon>
        <taxon>Pseudomonadati</taxon>
        <taxon>Planctomycetota</taxon>
        <taxon>Planctomycetia</taxon>
        <taxon>Planctomycetales</taxon>
        <taxon>Planctomycetaceae</taxon>
        <taxon>Symmachiella</taxon>
    </lineage>
</organism>
<dbReference type="KEGG" id="sdyn:Mal52_35060"/>
<sequence>MAANPKGGNQFYKRNDHNRLLSNLGSVPEGKHTMTKSRKRMIGAAAGAGLCAIARLLVVIGYCFYLTHWGSQTGKSSELTIYWFALISALIGIPIGALAGRTCEPSLGAVIGGALSGGTCFGLFVLPGEFMLALVENSESKSAEVWEIFFAFVPMVFAGAWAGGIGAAIGRNAGSVSKAGH</sequence>
<reference evidence="2 3" key="1">
    <citation type="submission" date="2019-02" db="EMBL/GenBank/DDBJ databases">
        <title>Deep-cultivation of Planctomycetes and their phenomic and genomic characterization uncovers novel biology.</title>
        <authorList>
            <person name="Wiegand S."/>
            <person name="Jogler M."/>
            <person name="Boedeker C."/>
            <person name="Pinto D."/>
            <person name="Vollmers J."/>
            <person name="Rivas-Marin E."/>
            <person name="Kohn T."/>
            <person name="Peeters S.H."/>
            <person name="Heuer A."/>
            <person name="Rast P."/>
            <person name="Oberbeckmann S."/>
            <person name="Bunk B."/>
            <person name="Jeske O."/>
            <person name="Meyerdierks A."/>
            <person name="Storesund J.E."/>
            <person name="Kallscheuer N."/>
            <person name="Luecker S."/>
            <person name="Lage O.M."/>
            <person name="Pohl T."/>
            <person name="Merkel B.J."/>
            <person name="Hornburger P."/>
            <person name="Mueller R.-W."/>
            <person name="Bruemmer F."/>
            <person name="Labrenz M."/>
            <person name="Spormann A.M."/>
            <person name="Op den Camp H."/>
            <person name="Overmann J."/>
            <person name="Amann R."/>
            <person name="Jetten M.S.M."/>
            <person name="Mascher T."/>
            <person name="Medema M.H."/>
            <person name="Devos D.P."/>
            <person name="Kaster A.-K."/>
            <person name="Ovreas L."/>
            <person name="Rohde M."/>
            <person name="Galperin M.Y."/>
            <person name="Jogler C."/>
        </authorList>
    </citation>
    <scope>NUCLEOTIDE SEQUENCE [LARGE SCALE GENOMIC DNA]</scope>
    <source>
        <strain evidence="2 3">Mal52</strain>
    </source>
</reference>
<keyword evidence="1" id="KW-0472">Membrane</keyword>
<dbReference type="AlphaFoldDB" id="A0A517ZRD5"/>
<evidence type="ECO:0000313" key="2">
    <source>
        <dbReference type="EMBL" id="QDU45018.1"/>
    </source>
</evidence>
<accession>A0A517ZRD5</accession>
<dbReference type="Proteomes" id="UP000319383">
    <property type="component" value="Chromosome"/>
</dbReference>